<keyword evidence="1" id="KW-0677">Repeat</keyword>
<organism evidence="4 5">
    <name type="scientific">Kitasatospora nipponensis</name>
    <dbReference type="NCBI Taxonomy" id="258049"/>
    <lineage>
        <taxon>Bacteria</taxon>
        <taxon>Bacillati</taxon>
        <taxon>Actinomycetota</taxon>
        <taxon>Actinomycetes</taxon>
        <taxon>Kitasatosporales</taxon>
        <taxon>Streptomycetaceae</taxon>
        <taxon>Kitasatospora</taxon>
    </lineage>
</organism>
<comment type="caution">
    <text evidence="4">The sequence shown here is derived from an EMBL/GenBank/DDBJ whole genome shotgun (WGS) entry which is preliminary data.</text>
</comment>
<dbReference type="Proteomes" id="UP001500037">
    <property type="component" value="Unassembled WGS sequence"/>
</dbReference>
<evidence type="ECO:0008006" key="6">
    <source>
        <dbReference type="Google" id="ProtNLM"/>
    </source>
</evidence>
<protein>
    <recommendedName>
        <fullName evidence="6">HEAT repeat protein</fullName>
    </recommendedName>
</protein>
<dbReference type="InterPro" id="IPR002110">
    <property type="entry name" value="Ankyrin_rpt"/>
</dbReference>
<evidence type="ECO:0000256" key="1">
    <source>
        <dbReference type="ARBA" id="ARBA00022737"/>
    </source>
</evidence>
<name>A0ABN1VTR0_9ACTN</name>
<dbReference type="SUPFAM" id="SSF48371">
    <property type="entry name" value="ARM repeat"/>
    <property type="match status" value="1"/>
</dbReference>
<evidence type="ECO:0000256" key="2">
    <source>
        <dbReference type="ARBA" id="ARBA00023043"/>
    </source>
</evidence>
<evidence type="ECO:0000256" key="3">
    <source>
        <dbReference type="PROSITE-ProRule" id="PRU00023"/>
    </source>
</evidence>
<dbReference type="InterPro" id="IPR036770">
    <property type="entry name" value="Ankyrin_rpt-contain_sf"/>
</dbReference>
<sequence>MEPLTAAVRDGDVQAVDTLLRAGADPDTVDEHGTPVLCLAVEAFDLPMVETLLSAYASPDRADALGRTPLLRAIELGAGDLTSMMVGRGAHLWIKDAEGRDALALARHWHGTDVVAELGRRSGGRGPVDRRAVRSDSGSLCEQLSLGGLTVRTGHAAILTGLERSYGIATPFDDLLSRALAEPDVDHDVWWATTDTLSGRRTPATWDAAAALRERPDPLERYFGAMVLRLMALFDESDDAPFEGPLVDLFLPWVASEPDPRVAWWLTAGLADTPDPRCDGPLTTLTRHIDATVRHAALSGLHRTIQRGDREALSAAVARTEDADVAVRQQACRTLGSAPTHDQDATAALAACLTDPAEEVRVEAAARLALRDDPRGDEILDGVPFADWSSPYDGLLYEVFRHRQP</sequence>
<feature type="repeat" description="ANK" evidence="3">
    <location>
        <begin position="1"/>
        <end position="31"/>
    </location>
</feature>
<dbReference type="RefSeq" id="WP_344439908.1">
    <property type="nucleotide sequence ID" value="NZ_BAAALF010000011.1"/>
</dbReference>
<proteinExistence type="predicted"/>
<dbReference type="Gene3D" id="1.25.40.20">
    <property type="entry name" value="Ankyrin repeat-containing domain"/>
    <property type="match status" value="1"/>
</dbReference>
<dbReference type="PROSITE" id="PS50297">
    <property type="entry name" value="ANK_REP_REGION"/>
    <property type="match status" value="1"/>
</dbReference>
<dbReference type="SUPFAM" id="SSF48403">
    <property type="entry name" value="Ankyrin repeat"/>
    <property type="match status" value="1"/>
</dbReference>
<reference evidence="4 5" key="1">
    <citation type="journal article" date="2019" name="Int. J. Syst. Evol. Microbiol.">
        <title>The Global Catalogue of Microorganisms (GCM) 10K type strain sequencing project: providing services to taxonomists for standard genome sequencing and annotation.</title>
        <authorList>
            <consortium name="The Broad Institute Genomics Platform"/>
            <consortium name="The Broad Institute Genome Sequencing Center for Infectious Disease"/>
            <person name="Wu L."/>
            <person name="Ma J."/>
        </authorList>
    </citation>
    <scope>NUCLEOTIDE SEQUENCE [LARGE SCALE GENOMIC DNA]</scope>
    <source>
        <strain evidence="4 5">JCM 13004</strain>
    </source>
</reference>
<keyword evidence="2 3" id="KW-0040">ANK repeat</keyword>
<dbReference type="InterPro" id="IPR016024">
    <property type="entry name" value="ARM-type_fold"/>
</dbReference>
<evidence type="ECO:0000313" key="5">
    <source>
        <dbReference type="Proteomes" id="UP001500037"/>
    </source>
</evidence>
<dbReference type="PROSITE" id="PS50088">
    <property type="entry name" value="ANK_REPEAT"/>
    <property type="match status" value="1"/>
</dbReference>
<dbReference type="Pfam" id="PF13646">
    <property type="entry name" value="HEAT_2"/>
    <property type="match status" value="1"/>
</dbReference>
<dbReference type="PANTHER" id="PTHR24171">
    <property type="entry name" value="ANKYRIN REPEAT DOMAIN-CONTAINING PROTEIN 39-RELATED"/>
    <property type="match status" value="1"/>
</dbReference>
<dbReference type="Pfam" id="PF12796">
    <property type="entry name" value="Ank_2"/>
    <property type="match status" value="1"/>
</dbReference>
<accession>A0ABN1VTR0</accession>
<evidence type="ECO:0000313" key="4">
    <source>
        <dbReference type="EMBL" id="GAA1222914.1"/>
    </source>
</evidence>
<dbReference type="InterPro" id="IPR011989">
    <property type="entry name" value="ARM-like"/>
</dbReference>
<dbReference type="SMART" id="SM00248">
    <property type="entry name" value="ANK"/>
    <property type="match status" value="3"/>
</dbReference>
<gene>
    <name evidence="4" type="ORF">GCM10009665_11440</name>
</gene>
<dbReference type="Gene3D" id="1.25.10.10">
    <property type="entry name" value="Leucine-rich Repeat Variant"/>
    <property type="match status" value="1"/>
</dbReference>
<keyword evidence="5" id="KW-1185">Reference proteome</keyword>
<dbReference type="EMBL" id="BAAALF010000011">
    <property type="protein sequence ID" value="GAA1222914.1"/>
    <property type="molecule type" value="Genomic_DNA"/>
</dbReference>